<evidence type="ECO:0000256" key="1">
    <source>
        <dbReference type="SAM" id="MobiDB-lite"/>
    </source>
</evidence>
<accession>A0A081K7Q2</accession>
<evidence type="ECO:0000313" key="3">
    <source>
        <dbReference type="Proteomes" id="UP000027997"/>
    </source>
</evidence>
<evidence type="ECO:0000313" key="2">
    <source>
        <dbReference type="EMBL" id="KEI70178.1"/>
    </source>
</evidence>
<proteinExistence type="predicted"/>
<dbReference type="AlphaFoldDB" id="A0A081K7Q2"/>
<sequence length="280" mass="31237">MGKQAESIDDDKVISQLAELREQLPPYKPKTTLKILTKAANFLEQHSDEYTPPTDSTYVEAKAKTTSSMVDHSDKESLAYRRLSYLLSVNGGNRSAILTAAITAVVDTNSRIKKISQTKHKRGPTPSKRKLSTQSPSEKLDSPSIKRPKREKELSDTNRGLKRLEQRYQLINKIVSLKNGTGIREVKDPLLDAHLYATDDLQNSQRINVPLTPDKMTIVFAGNSEELDEVTADYQPRFHLSSSKDKGTTPPESDCLYQESSTSMTAKLAMMTFSSDAESL</sequence>
<feature type="compositionally biased region" description="Basic residues" evidence="1">
    <location>
        <begin position="113"/>
        <end position="131"/>
    </location>
</feature>
<gene>
    <name evidence="2" type="ORF">GV64_04945</name>
</gene>
<dbReference type="Proteomes" id="UP000027997">
    <property type="component" value="Unassembled WGS sequence"/>
</dbReference>
<feature type="region of interest" description="Disordered" evidence="1">
    <location>
        <begin position="113"/>
        <end position="160"/>
    </location>
</feature>
<organism evidence="2 3">
    <name type="scientific">Endozoicomonas elysicola</name>
    <dbReference type="NCBI Taxonomy" id="305900"/>
    <lineage>
        <taxon>Bacteria</taxon>
        <taxon>Pseudomonadati</taxon>
        <taxon>Pseudomonadota</taxon>
        <taxon>Gammaproteobacteria</taxon>
        <taxon>Oceanospirillales</taxon>
        <taxon>Endozoicomonadaceae</taxon>
        <taxon>Endozoicomonas</taxon>
    </lineage>
</organism>
<protein>
    <submittedName>
        <fullName evidence="2">Uncharacterized protein</fullName>
    </submittedName>
</protein>
<reference evidence="2 3" key="1">
    <citation type="submission" date="2014-06" db="EMBL/GenBank/DDBJ databases">
        <title>Whole Genome Sequences of Three Symbiotic Endozoicomonas Bacteria.</title>
        <authorList>
            <person name="Neave M.J."/>
            <person name="Apprill A."/>
            <person name="Voolstra C.R."/>
        </authorList>
    </citation>
    <scope>NUCLEOTIDE SEQUENCE [LARGE SCALE GENOMIC DNA]</scope>
    <source>
        <strain evidence="2 3">DSM 22380</strain>
    </source>
</reference>
<dbReference type="EMBL" id="JOJP01000001">
    <property type="protein sequence ID" value="KEI70178.1"/>
    <property type="molecule type" value="Genomic_DNA"/>
</dbReference>
<comment type="caution">
    <text evidence="2">The sequence shown here is derived from an EMBL/GenBank/DDBJ whole genome shotgun (WGS) entry which is preliminary data.</text>
</comment>
<keyword evidence="3" id="KW-1185">Reference proteome</keyword>
<name>A0A081K7Q2_9GAMM</name>